<dbReference type="GO" id="GO:0000122">
    <property type="term" value="P:negative regulation of transcription by RNA polymerase II"/>
    <property type="evidence" value="ECO:0007669"/>
    <property type="project" value="TreeGrafter"/>
</dbReference>
<keyword evidence="8" id="KW-1185">Reference proteome</keyword>
<dbReference type="RefSeq" id="XP_007727025.1">
    <property type="nucleotide sequence ID" value="XM_007728835.1"/>
</dbReference>
<gene>
    <name evidence="7" type="ORF">A1O1_07971</name>
</gene>
<evidence type="ECO:0000256" key="1">
    <source>
        <dbReference type="ARBA" id="ARBA00023015"/>
    </source>
</evidence>
<dbReference type="Pfam" id="PF00505">
    <property type="entry name" value="HMG_box"/>
    <property type="match status" value="1"/>
</dbReference>
<evidence type="ECO:0000259" key="6">
    <source>
        <dbReference type="PROSITE" id="PS50118"/>
    </source>
</evidence>
<sequence length="467" mass="51169">MASLVGAETVQANPGRLGYSKDELNVVWQMSAAALPVNNNEIIIPKYVATRLSEENINALKARLSDCLDGCRTETVVDHAAQVFRIRKAIDPVVFGDDHATYRSLSSPSSSPQSLMSASNPINSAFSGQPTDIGMKPKPAKVVRLPGKKSKIPRPPNAFILYRQKHHPKVKAENPFIKNNDISILLGQQWKAESEGVKAQYKALADKMKAKHTAENPGYQYAPRRASEKKRRMTVRKLAQLRLSDAVSDEQSNPDTEMADVQATERVDLFGNGLPNRHAAPFMLQAHAAVPASASEIIGNERPDFPSHIEHHGDGQMSLNFPTGHSLVEYDYMIKLDTARDAAVAENPAADVPVSHTITFDNAGRATITAIQNPHAVNGTIAVNDLIDWEGLRRDIDIIATMIDMPERRQSPAQQSAAAVQQAASQSASPVQQASTTEPAATIFGFDDEAERLEFQDRLDDILWMSE</sequence>
<reference evidence="7 8" key="1">
    <citation type="submission" date="2013-03" db="EMBL/GenBank/DDBJ databases">
        <title>The Genome Sequence of Capronia coronata CBS 617.96.</title>
        <authorList>
            <consortium name="The Broad Institute Genomics Platform"/>
            <person name="Cuomo C."/>
            <person name="de Hoog S."/>
            <person name="Gorbushina A."/>
            <person name="Walker B."/>
            <person name="Young S.K."/>
            <person name="Zeng Q."/>
            <person name="Gargeya S."/>
            <person name="Fitzgerald M."/>
            <person name="Haas B."/>
            <person name="Abouelleil A."/>
            <person name="Allen A.W."/>
            <person name="Alvarado L."/>
            <person name="Arachchi H.M."/>
            <person name="Berlin A.M."/>
            <person name="Chapman S.B."/>
            <person name="Gainer-Dewar J."/>
            <person name="Goldberg J."/>
            <person name="Griggs A."/>
            <person name="Gujja S."/>
            <person name="Hansen M."/>
            <person name="Howarth C."/>
            <person name="Imamovic A."/>
            <person name="Ireland A."/>
            <person name="Larimer J."/>
            <person name="McCowan C."/>
            <person name="Murphy C."/>
            <person name="Pearson M."/>
            <person name="Poon T.W."/>
            <person name="Priest M."/>
            <person name="Roberts A."/>
            <person name="Saif S."/>
            <person name="Shea T."/>
            <person name="Sisk P."/>
            <person name="Sykes S."/>
            <person name="Wortman J."/>
            <person name="Nusbaum C."/>
            <person name="Birren B."/>
        </authorList>
    </citation>
    <scope>NUCLEOTIDE SEQUENCE [LARGE SCALE GENOMIC DNA]</scope>
    <source>
        <strain evidence="7 8">CBS 617.96</strain>
    </source>
</reference>
<dbReference type="AlphaFoldDB" id="W9YHZ7"/>
<feature type="compositionally biased region" description="Low complexity" evidence="5">
    <location>
        <begin position="411"/>
        <end position="435"/>
    </location>
</feature>
<dbReference type="SUPFAM" id="SSF47095">
    <property type="entry name" value="HMG-box"/>
    <property type="match status" value="1"/>
</dbReference>
<dbReference type="GO" id="GO:0000978">
    <property type="term" value="F:RNA polymerase II cis-regulatory region sequence-specific DNA binding"/>
    <property type="evidence" value="ECO:0007669"/>
    <property type="project" value="TreeGrafter"/>
</dbReference>
<proteinExistence type="predicted"/>
<accession>W9YHZ7</accession>
<dbReference type="FunFam" id="1.10.30.10:FF:000041">
    <property type="entry name" value="HMG box family protein"/>
    <property type="match status" value="1"/>
</dbReference>
<dbReference type="Proteomes" id="UP000019484">
    <property type="component" value="Unassembled WGS sequence"/>
</dbReference>
<dbReference type="PANTHER" id="PTHR10270">
    <property type="entry name" value="SOX TRANSCRIPTION FACTOR"/>
    <property type="match status" value="1"/>
</dbReference>
<dbReference type="SMART" id="SM00398">
    <property type="entry name" value="HMG"/>
    <property type="match status" value="1"/>
</dbReference>
<dbReference type="PROSITE" id="PS50118">
    <property type="entry name" value="HMG_BOX_2"/>
    <property type="match status" value="1"/>
</dbReference>
<dbReference type="GeneID" id="19162824"/>
<keyword evidence="4" id="KW-0539">Nucleus</keyword>
<comment type="caution">
    <text evidence="7">The sequence shown here is derived from an EMBL/GenBank/DDBJ whole genome shotgun (WGS) entry which is preliminary data.</text>
</comment>
<dbReference type="InterPro" id="IPR036910">
    <property type="entry name" value="HMG_box_dom_sf"/>
</dbReference>
<evidence type="ECO:0000256" key="2">
    <source>
        <dbReference type="ARBA" id="ARBA00023125"/>
    </source>
</evidence>
<keyword evidence="3" id="KW-0804">Transcription</keyword>
<evidence type="ECO:0000313" key="7">
    <source>
        <dbReference type="EMBL" id="EXJ81904.1"/>
    </source>
</evidence>
<dbReference type="EMBL" id="AMWN01000007">
    <property type="protein sequence ID" value="EXJ81904.1"/>
    <property type="molecule type" value="Genomic_DNA"/>
</dbReference>
<dbReference type="OrthoDB" id="6247875at2759"/>
<keyword evidence="1" id="KW-0805">Transcription regulation</keyword>
<feature type="domain" description="HMG box" evidence="6">
    <location>
        <begin position="152"/>
        <end position="220"/>
    </location>
</feature>
<dbReference type="PANTHER" id="PTHR10270:SF161">
    <property type="entry name" value="SEX-DETERMINING REGION Y PROTEIN"/>
    <property type="match status" value="1"/>
</dbReference>
<name>W9YHZ7_9EURO</name>
<dbReference type="HOGENOM" id="CLU_655523_0_0_1"/>
<dbReference type="eggNOG" id="KOG0527">
    <property type="taxonomic scope" value="Eukaryota"/>
</dbReference>
<dbReference type="STRING" id="1182541.W9YHZ7"/>
<evidence type="ECO:0000313" key="8">
    <source>
        <dbReference type="Proteomes" id="UP000019484"/>
    </source>
</evidence>
<dbReference type="InterPro" id="IPR009071">
    <property type="entry name" value="HMG_box_dom"/>
</dbReference>
<evidence type="ECO:0000256" key="5">
    <source>
        <dbReference type="SAM" id="MobiDB-lite"/>
    </source>
</evidence>
<dbReference type="GO" id="GO:0030154">
    <property type="term" value="P:cell differentiation"/>
    <property type="evidence" value="ECO:0007669"/>
    <property type="project" value="TreeGrafter"/>
</dbReference>
<keyword evidence="2 4" id="KW-0238">DNA-binding</keyword>
<evidence type="ECO:0000256" key="3">
    <source>
        <dbReference type="ARBA" id="ARBA00023163"/>
    </source>
</evidence>
<dbReference type="GO" id="GO:0005634">
    <property type="term" value="C:nucleus"/>
    <property type="evidence" value="ECO:0007669"/>
    <property type="project" value="UniProtKB-UniRule"/>
</dbReference>
<protein>
    <recommendedName>
        <fullName evidence="6">HMG box domain-containing protein</fullName>
    </recommendedName>
</protein>
<dbReference type="Gene3D" id="1.10.30.10">
    <property type="entry name" value="High mobility group box domain"/>
    <property type="match status" value="1"/>
</dbReference>
<dbReference type="CDD" id="cd01389">
    <property type="entry name" value="HMG-box_ROX1-like"/>
    <property type="match status" value="1"/>
</dbReference>
<dbReference type="InterPro" id="IPR050140">
    <property type="entry name" value="SRY-related_HMG-box_TF-like"/>
</dbReference>
<organism evidence="7 8">
    <name type="scientific">Capronia coronata CBS 617.96</name>
    <dbReference type="NCBI Taxonomy" id="1182541"/>
    <lineage>
        <taxon>Eukaryota</taxon>
        <taxon>Fungi</taxon>
        <taxon>Dikarya</taxon>
        <taxon>Ascomycota</taxon>
        <taxon>Pezizomycotina</taxon>
        <taxon>Eurotiomycetes</taxon>
        <taxon>Chaetothyriomycetidae</taxon>
        <taxon>Chaetothyriales</taxon>
        <taxon>Herpotrichiellaceae</taxon>
        <taxon>Capronia</taxon>
    </lineage>
</organism>
<dbReference type="GO" id="GO:0001228">
    <property type="term" value="F:DNA-binding transcription activator activity, RNA polymerase II-specific"/>
    <property type="evidence" value="ECO:0007669"/>
    <property type="project" value="TreeGrafter"/>
</dbReference>
<feature type="region of interest" description="Disordered" evidence="5">
    <location>
        <begin position="409"/>
        <end position="439"/>
    </location>
</feature>
<feature type="DNA-binding region" description="HMG box" evidence="4">
    <location>
        <begin position="152"/>
        <end position="220"/>
    </location>
</feature>
<evidence type="ECO:0000256" key="4">
    <source>
        <dbReference type="PROSITE-ProRule" id="PRU00267"/>
    </source>
</evidence>